<comment type="caution">
    <text evidence="1">The sequence shown here is derived from an EMBL/GenBank/DDBJ whole genome shotgun (WGS) entry which is preliminary data.</text>
</comment>
<dbReference type="OrthoDB" id="1860840at2"/>
<dbReference type="Proteomes" id="UP000287239">
    <property type="component" value="Unassembled WGS sequence"/>
</dbReference>
<name>A0A429ZMR3_9ENTE</name>
<evidence type="ECO:0000313" key="2">
    <source>
        <dbReference type="Proteomes" id="UP000287239"/>
    </source>
</evidence>
<dbReference type="GeneID" id="98568447"/>
<organism evidence="1 2">
    <name type="scientific">Vagococcus salmoninarum</name>
    <dbReference type="NCBI Taxonomy" id="2739"/>
    <lineage>
        <taxon>Bacteria</taxon>
        <taxon>Bacillati</taxon>
        <taxon>Bacillota</taxon>
        <taxon>Bacilli</taxon>
        <taxon>Lactobacillales</taxon>
        <taxon>Enterococcaceae</taxon>
        <taxon>Vagococcus</taxon>
    </lineage>
</organism>
<dbReference type="RefSeq" id="WP_126780173.1">
    <property type="nucleotide sequence ID" value="NZ_NGJU01000012.1"/>
</dbReference>
<dbReference type="AlphaFoldDB" id="A0A429ZMR3"/>
<evidence type="ECO:0000313" key="1">
    <source>
        <dbReference type="EMBL" id="RST94939.1"/>
    </source>
</evidence>
<accession>A0A429ZMR3</accession>
<reference evidence="1 2" key="1">
    <citation type="submission" date="2017-05" db="EMBL/GenBank/DDBJ databases">
        <title>Vagococcus spp. assemblies.</title>
        <authorList>
            <person name="Gulvik C.A."/>
        </authorList>
    </citation>
    <scope>NUCLEOTIDE SEQUENCE [LARGE SCALE GENOMIC DNA]</scope>
    <source>
        <strain evidence="1 2">NCFB 2777</strain>
    </source>
</reference>
<sequence length="92" mass="10584">MALSKKGKRKIVVQDQVFYWYVSQGKIHVISNNKDLIFDYHYQKEKSLRPLTIEKAKNREALLAANLTISQLSETITPKNVGELIAKVLKIK</sequence>
<gene>
    <name evidence="1" type="ORF">CBF35_08695</name>
</gene>
<proteinExistence type="predicted"/>
<keyword evidence="2" id="KW-1185">Reference proteome</keyword>
<protein>
    <submittedName>
        <fullName evidence="1">Uncharacterized protein</fullName>
    </submittedName>
</protein>
<dbReference type="EMBL" id="NGJU01000012">
    <property type="protein sequence ID" value="RST94939.1"/>
    <property type="molecule type" value="Genomic_DNA"/>
</dbReference>